<name>A0A917UIC9_9ACTN</name>
<reference evidence="1" key="1">
    <citation type="journal article" date="2014" name="Int. J. Syst. Evol. Microbiol.">
        <title>Complete genome sequence of Corynebacterium casei LMG S-19264T (=DSM 44701T), isolated from a smear-ripened cheese.</title>
        <authorList>
            <consortium name="US DOE Joint Genome Institute (JGI-PGF)"/>
            <person name="Walter F."/>
            <person name="Albersmeier A."/>
            <person name="Kalinowski J."/>
            <person name="Ruckert C."/>
        </authorList>
    </citation>
    <scope>NUCLEOTIDE SEQUENCE</scope>
    <source>
        <strain evidence="1">JCM 19831</strain>
    </source>
</reference>
<keyword evidence="2" id="KW-1185">Reference proteome</keyword>
<dbReference type="EMBL" id="BMPI01000130">
    <property type="protein sequence ID" value="GGM89538.1"/>
    <property type="molecule type" value="Genomic_DNA"/>
</dbReference>
<accession>A0A917UIC9</accession>
<organism evidence="1 2">
    <name type="scientific">Dactylosporangium sucinum</name>
    <dbReference type="NCBI Taxonomy" id="1424081"/>
    <lineage>
        <taxon>Bacteria</taxon>
        <taxon>Bacillati</taxon>
        <taxon>Actinomycetota</taxon>
        <taxon>Actinomycetes</taxon>
        <taxon>Micromonosporales</taxon>
        <taxon>Micromonosporaceae</taxon>
        <taxon>Dactylosporangium</taxon>
    </lineage>
</organism>
<comment type="caution">
    <text evidence="1">The sequence shown here is derived from an EMBL/GenBank/DDBJ whole genome shotgun (WGS) entry which is preliminary data.</text>
</comment>
<dbReference type="Proteomes" id="UP000642070">
    <property type="component" value="Unassembled WGS sequence"/>
</dbReference>
<proteinExistence type="predicted"/>
<dbReference type="AlphaFoldDB" id="A0A917UIC9"/>
<reference evidence="1" key="2">
    <citation type="submission" date="2020-09" db="EMBL/GenBank/DDBJ databases">
        <authorList>
            <person name="Sun Q."/>
            <person name="Ohkuma M."/>
        </authorList>
    </citation>
    <scope>NUCLEOTIDE SEQUENCE</scope>
    <source>
        <strain evidence="1">JCM 19831</strain>
    </source>
</reference>
<sequence length="46" mass="5115">MWSSGLGAPLAADLPYVVAMLRPHCWLALTEDDGRGYALLRCRPRD</sequence>
<evidence type="ECO:0000313" key="2">
    <source>
        <dbReference type="Proteomes" id="UP000642070"/>
    </source>
</evidence>
<protein>
    <submittedName>
        <fullName evidence="1">Uncharacterized protein</fullName>
    </submittedName>
</protein>
<evidence type="ECO:0000313" key="1">
    <source>
        <dbReference type="EMBL" id="GGM89538.1"/>
    </source>
</evidence>
<gene>
    <name evidence="1" type="ORF">GCM10007977_109450</name>
</gene>